<evidence type="ECO:0000313" key="3">
    <source>
        <dbReference type="Proteomes" id="UP001500542"/>
    </source>
</evidence>
<gene>
    <name evidence="2" type="ORF">GCM10009554_30850</name>
</gene>
<comment type="caution">
    <text evidence="2">The sequence shown here is derived from an EMBL/GenBank/DDBJ whole genome shotgun (WGS) entry which is preliminary data.</text>
</comment>
<protein>
    <submittedName>
        <fullName evidence="2">Uncharacterized protein</fullName>
    </submittedName>
</protein>
<dbReference type="Proteomes" id="UP001500542">
    <property type="component" value="Unassembled WGS sequence"/>
</dbReference>
<keyword evidence="3" id="KW-1185">Reference proteome</keyword>
<keyword evidence="1" id="KW-0812">Transmembrane</keyword>
<reference evidence="3" key="1">
    <citation type="journal article" date="2019" name="Int. J. Syst. Evol. Microbiol.">
        <title>The Global Catalogue of Microorganisms (GCM) 10K type strain sequencing project: providing services to taxonomists for standard genome sequencing and annotation.</title>
        <authorList>
            <consortium name="The Broad Institute Genomics Platform"/>
            <consortium name="The Broad Institute Genome Sequencing Center for Infectious Disease"/>
            <person name="Wu L."/>
            <person name="Ma J."/>
        </authorList>
    </citation>
    <scope>NUCLEOTIDE SEQUENCE [LARGE SCALE GENOMIC DNA]</scope>
    <source>
        <strain evidence="3">JCM 10977</strain>
    </source>
</reference>
<sequence length="312" mass="34137">MRTEDSLREALEFFEAQAAQLEPEPPRTPVRRVRRAVVLAAVAATAAAAVLVPAALHRDAPHPPVTETPKPPVTWTHQQTNVEPASGITRVYFGSDRSTCWVSERPGNYDPVAIGALRKKTMIDGHPADLIQVTTTTGSGQKPHLMMVLSYRPGRWTRLDCSQPPDDLDQAERQILSFADSVDTGPQQLRAPIDFVELPPGTRVRSISAGAGYIQLEIARNPNDMITATLNWPPQARVYPGDQPVQVNGRTGWVRASGVLRIPFGTYDLEVHASIPRADQTAIALAIAKEIRTADPNDRSSWFPAEVGLSPR</sequence>
<feature type="transmembrane region" description="Helical" evidence="1">
    <location>
        <begin position="36"/>
        <end position="56"/>
    </location>
</feature>
<organism evidence="2 3">
    <name type="scientific">Kribbella koreensis</name>
    <dbReference type="NCBI Taxonomy" id="57909"/>
    <lineage>
        <taxon>Bacteria</taxon>
        <taxon>Bacillati</taxon>
        <taxon>Actinomycetota</taxon>
        <taxon>Actinomycetes</taxon>
        <taxon>Propionibacteriales</taxon>
        <taxon>Kribbellaceae</taxon>
        <taxon>Kribbella</taxon>
    </lineage>
</organism>
<keyword evidence="1" id="KW-1133">Transmembrane helix</keyword>
<evidence type="ECO:0000256" key="1">
    <source>
        <dbReference type="SAM" id="Phobius"/>
    </source>
</evidence>
<keyword evidence="1" id="KW-0472">Membrane</keyword>
<dbReference type="RefSeq" id="WP_343969374.1">
    <property type="nucleotide sequence ID" value="NZ_BAAAHK010000007.1"/>
</dbReference>
<proteinExistence type="predicted"/>
<dbReference type="EMBL" id="BAAAHK010000007">
    <property type="protein sequence ID" value="GAA0940265.1"/>
    <property type="molecule type" value="Genomic_DNA"/>
</dbReference>
<accession>A0ABN1QBD3</accession>
<evidence type="ECO:0000313" key="2">
    <source>
        <dbReference type="EMBL" id="GAA0940265.1"/>
    </source>
</evidence>
<name>A0ABN1QBD3_9ACTN</name>